<sequence length="137" mass="14756">MGEQDHGFHADRVAVSYWDALGNETVRYFAAGIPDEEIPETIDSPHSGLPAGRDKDNPPALAKTEPYKTHLAYVKERRTEEEAEALLDDALAQLRDRRGSVVHSRSMSSGGTLPAASSSTKNMVCLRPLAPAAGTLA</sequence>
<comment type="similarity">
    <text evidence="1">Belongs to the RNA polymerase-binding protein RbpA family.</text>
</comment>
<comment type="function">
    <text evidence="1">Binds to RNA polymerase (RNAP), stimulating transcription from principal, but not alternative sigma factor promoters.</text>
</comment>
<dbReference type="HAMAP" id="MF_01483">
    <property type="entry name" value="RbpA"/>
    <property type="match status" value="1"/>
</dbReference>
<comment type="caution">
    <text evidence="3">The sequence shown here is derived from an EMBL/GenBank/DDBJ whole genome shotgun (WGS) entry which is preliminary data.</text>
</comment>
<comment type="subunit">
    <text evidence="1">Forms a complex with the RNAP catalytic core and with free principal sigma factors.</text>
</comment>
<feature type="compositionally biased region" description="Polar residues" evidence="2">
    <location>
        <begin position="103"/>
        <end position="122"/>
    </location>
</feature>
<comment type="caution">
    <text evidence="1">Lacks conserved residue(s) required for the propagation of feature annotation.</text>
</comment>
<name>A0A0M8MH17_9MICO</name>
<feature type="region of interest" description="Disordered" evidence="2">
    <location>
        <begin position="100"/>
        <end position="122"/>
    </location>
</feature>
<accession>A0A0M8MH17</accession>
<keyword evidence="1" id="KW-0805">Transcription regulation</keyword>
<feature type="region of interest" description="Disordered" evidence="2">
    <location>
        <begin position="37"/>
        <end position="66"/>
    </location>
</feature>
<keyword evidence="4" id="KW-1185">Reference proteome</keyword>
<keyword evidence="1" id="KW-0804">Transcription</keyword>
<dbReference type="Pfam" id="PF13397">
    <property type="entry name" value="RbpA"/>
    <property type="match status" value="1"/>
</dbReference>
<evidence type="ECO:0000256" key="2">
    <source>
        <dbReference type="SAM" id="MobiDB-lite"/>
    </source>
</evidence>
<dbReference type="AlphaFoldDB" id="A0A0M8MH17"/>
<protein>
    <recommendedName>
        <fullName evidence="1">RNA polymerase-binding protein RbpA</fullName>
    </recommendedName>
</protein>
<dbReference type="Proteomes" id="UP000037737">
    <property type="component" value="Unassembled WGS sequence"/>
</dbReference>
<organism evidence="3 4">
    <name type="scientific">Microbacterium aurantiacum</name>
    <dbReference type="NCBI Taxonomy" id="162393"/>
    <lineage>
        <taxon>Bacteria</taxon>
        <taxon>Bacillati</taxon>
        <taxon>Actinomycetota</taxon>
        <taxon>Actinomycetes</taxon>
        <taxon>Micrococcales</taxon>
        <taxon>Microbacteriaceae</taxon>
        <taxon>Microbacterium</taxon>
    </lineage>
</organism>
<evidence type="ECO:0000256" key="1">
    <source>
        <dbReference type="HAMAP-Rule" id="MF_01483"/>
    </source>
</evidence>
<dbReference type="GO" id="GO:0001000">
    <property type="term" value="F:bacterial-type RNA polymerase core enzyme binding"/>
    <property type="evidence" value="ECO:0007669"/>
    <property type="project" value="UniProtKB-UniRule"/>
</dbReference>
<dbReference type="GO" id="GO:0045893">
    <property type="term" value="P:positive regulation of DNA-templated transcription"/>
    <property type="evidence" value="ECO:0007669"/>
    <property type="project" value="UniProtKB-UniRule"/>
</dbReference>
<proteinExistence type="inferred from homology"/>
<evidence type="ECO:0000313" key="4">
    <source>
        <dbReference type="Proteomes" id="UP000037737"/>
    </source>
</evidence>
<dbReference type="EMBL" id="LAVO01000005">
    <property type="protein sequence ID" value="KOS11328.1"/>
    <property type="molecule type" value="Genomic_DNA"/>
</dbReference>
<reference evidence="3" key="1">
    <citation type="submission" date="2015-04" db="EMBL/GenBank/DDBJ databases">
        <title>Complete genome sequence of Microbacterium chocolatum SIT 101, a bacterium enantioselectively hydrolyzing mesomeric diesters.</title>
        <authorList>
            <person name="Li X."/>
            <person name="Xu Y."/>
        </authorList>
    </citation>
    <scope>NUCLEOTIDE SEQUENCE [LARGE SCALE GENOMIC DNA]</scope>
    <source>
        <strain evidence="3">SIT 101</strain>
    </source>
</reference>
<evidence type="ECO:0000313" key="3">
    <source>
        <dbReference type="EMBL" id="KOS11328.1"/>
    </source>
</evidence>
<gene>
    <name evidence="1" type="primary">rbpA</name>
    <name evidence="3" type="ORF">XI38_05575</name>
</gene>
<dbReference type="InterPro" id="IPR025182">
    <property type="entry name" value="RNApol-bd_RbpA"/>
</dbReference>